<dbReference type="SUPFAM" id="SSF81301">
    <property type="entry name" value="Nucleotidyltransferase"/>
    <property type="match status" value="1"/>
</dbReference>
<evidence type="ECO:0000256" key="10">
    <source>
        <dbReference type="RuleBase" id="RU366014"/>
    </source>
</evidence>
<dbReference type="Proteomes" id="UP000051952">
    <property type="component" value="Unassembled WGS sequence"/>
</dbReference>
<feature type="domain" description="DNA-directed DNA polymerase X" evidence="11">
    <location>
        <begin position="2"/>
        <end position="339"/>
    </location>
</feature>
<dbReference type="PANTHER" id="PTHR11276">
    <property type="entry name" value="DNA POLYMERASE TYPE-X FAMILY MEMBER"/>
    <property type="match status" value="1"/>
</dbReference>
<evidence type="ECO:0000256" key="8">
    <source>
        <dbReference type="ARBA" id="ARBA00049244"/>
    </source>
</evidence>
<dbReference type="GO" id="GO:0005634">
    <property type="term" value="C:nucleus"/>
    <property type="evidence" value="ECO:0007669"/>
    <property type="project" value="UniProtKB-SubCell"/>
</dbReference>
<dbReference type="GO" id="GO:0006303">
    <property type="term" value="P:double-strand break repair via nonhomologous end joining"/>
    <property type="evidence" value="ECO:0007669"/>
    <property type="project" value="TreeGrafter"/>
</dbReference>
<dbReference type="PANTHER" id="PTHR11276:SF28">
    <property type="entry name" value="DNA POLYMERASE LAMBDA"/>
    <property type="match status" value="1"/>
</dbReference>
<dbReference type="SUPFAM" id="SSF47802">
    <property type="entry name" value="DNA polymerase beta, N-terminal domain-like"/>
    <property type="match status" value="1"/>
</dbReference>
<dbReference type="Gene3D" id="1.10.150.20">
    <property type="entry name" value="5' to 3' exonuclease, C-terminal subdomain"/>
    <property type="match status" value="1"/>
</dbReference>
<keyword evidence="13" id="KW-1185">Reference proteome</keyword>
<dbReference type="InterPro" id="IPR002054">
    <property type="entry name" value="DNA-dir_DNA_pol_X"/>
</dbReference>
<dbReference type="Pfam" id="PF14792">
    <property type="entry name" value="DNA_pol_B_palm"/>
    <property type="match status" value="1"/>
</dbReference>
<dbReference type="InterPro" id="IPR028207">
    <property type="entry name" value="DNA_pol_B_palm_palm"/>
</dbReference>
<evidence type="ECO:0000259" key="11">
    <source>
        <dbReference type="SMART" id="SM00483"/>
    </source>
</evidence>
<sequence length="340" mass="37631">MNPNHRIIDTLTHIADSYRSQGVPYKYKAYRTAIDAIRSLGTQITDVSQISSLPGIGKAMVDKVREILATGALQQEKDVMSDPITQAIQTFTSIHGIGPVLAKKLVHENALRTIDDLEASSHLLPPQARLGLKYAKDTALRVPYDEIEDHLTYLKKVVAKLVDPMLQICVCGSHRRGGATSGDIDVLITHPSSSSDSGSEYVFLHVIVGVLRDVGYIIDVLAEGTSKFMGYSRLNPSLPVRRLDMRWMPYDVFFPALLYFTGSDMFNITMRVEALRRGYSLNEYGLYEIPGYEHLHHAPAKGAEGPPAGAAKGKRVFVDSEKAIFDLVGMTYVQPPQRSK</sequence>
<dbReference type="AlphaFoldDB" id="A0A0S4J2Q4"/>
<comment type="function">
    <text evidence="10">DNA polymerase that functions in several pathways of DNA repair. Involved in base excision repair (BER) responsible for repair of lesions that give rise to abasic (AP) sites in DNA. Also contributes to DNA double-strand break repair by non-homologous end joining and homologous recombination. Has both template-dependent and template-independent (terminal transferase) DNA polymerase activities. Has also a 5'-deoxyribose-5-phosphate lyase (dRP lyase) activity.</text>
</comment>
<evidence type="ECO:0000256" key="7">
    <source>
        <dbReference type="ARBA" id="ARBA00023204"/>
    </source>
</evidence>
<dbReference type="EC" id="2.7.7.7" evidence="10"/>
<evidence type="ECO:0000313" key="13">
    <source>
        <dbReference type="Proteomes" id="UP000051952"/>
    </source>
</evidence>
<evidence type="ECO:0000256" key="9">
    <source>
        <dbReference type="PIRSR" id="PIRSR622312-50"/>
    </source>
</evidence>
<dbReference type="InterPro" id="IPR037160">
    <property type="entry name" value="DNA_Pol_thumb_sf"/>
</dbReference>
<dbReference type="Pfam" id="PF14716">
    <property type="entry name" value="HHH_8"/>
    <property type="match status" value="1"/>
</dbReference>
<dbReference type="Gene3D" id="3.30.460.10">
    <property type="entry name" value="Beta Polymerase, domain 2"/>
    <property type="match status" value="1"/>
</dbReference>
<organism evidence="12 13">
    <name type="scientific">Bodo saltans</name>
    <name type="common">Flagellated protozoan</name>
    <dbReference type="NCBI Taxonomy" id="75058"/>
    <lineage>
        <taxon>Eukaryota</taxon>
        <taxon>Discoba</taxon>
        <taxon>Euglenozoa</taxon>
        <taxon>Kinetoplastea</taxon>
        <taxon>Metakinetoplastina</taxon>
        <taxon>Eubodonida</taxon>
        <taxon>Bodonidae</taxon>
        <taxon>Bodo</taxon>
    </lineage>
</organism>
<dbReference type="GO" id="GO:0003887">
    <property type="term" value="F:DNA-directed DNA polymerase activity"/>
    <property type="evidence" value="ECO:0007669"/>
    <property type="project" value="UniProtKB-UniRule"/>
</dbReference>
<protein>
    <recommendedName>
        <fullName evidence="10">DNA polymerase</fullName>
        <ecNumber evidence="10">2.7.7.7</ecNumber>
    </recommendedName>
</protein>
<keyword evidence="3 10" id="KW-0548">Nucleotidyltransferase</keyword>
<keyword evidence="6 10" id="KW-0239">DNA-directed DNA polymerase</keyword>
<dbReference type="InterPro" id="IPR018944">
    <property type="entry name" value="DNA_pol_lambd_fingers_domain"/>
</dbReference>
<dbReference type="InterPro" id="IPR027421">
    <property type="entry name" value="DNA_pol_lamdba_lyase_dom_sf"/>
</dbReference>
<evidence type="ECO:0000256" key="3">
    <source>
        <dbReference type="ARBA" id="ARBA00022695"/>
    </source>
</evidence>
<keyword evidence="5 10" id="KW-0227">DNA damage</keyword>
<dbReference type="Gene3D" id="1.10.150.110">
    <property type="entry name" value="DNA polymerase beta, N-terminal domain-like"/>
    <property type="match status" value="1"/>
</dbReference>
<dbReference type="Pfam" id="PF14791">
    <property type="entry name" value="DNA_pol_B_thumb"/>
    <property type="match status" value="1"/>
</dbReference>
<comment type="similarity">
    <text evidence="10">Belongs to the DNA polymerase type-X family.</text>
</comment>
<dbReference type="VEuPathDB" id="TriTrypDB:BSAL_83305"/>
<dbReference type="SMART" id="SM00483">
    <property type="entry name" value="POLXc"/>
    <property type="match status" value="1"/>
</dbReference>
<dbReference type="Gene3D" id="3.30.210.10">
    <property type="entry name" value="DNA polymerase, thumb domain"/>
    <property type="match status" value="1"/>
</dbReference>
<dbReference type="OrthoDB" id="205514at2759"/>
<dbReference type="InterPro" id="IPR002008">
    <property type="entry name" value="DNA_pol_X_beta-like"/>
</dbReference>
<keyword evidence="4" id="KW-0235">DNA replication</keyword>
<name>A0A0S4J2Q4_BODSA</name>
<dbReference type="GO" id="GO:0046872">
    <property type="term" value="F:metal ion binding"/>
    <property type="evidence" value="ECO:0007669"/>
    <property type="project" value="UniProtKB-UniRule"/>
</dbReference>
<dbReference type="InterPro" id="IPR022312">
    <property type="entry name" value="DNA_pol_X"/>
</dbReference>
<evidence type="ECO:0000256" key="5">
    <source>
        <dbReference type="ARBA" id="ARBA00022763"/>
    </source>
</evidence>
<comment type="subcellular location">
    <subcellularLocation>
        <location evidence="10">Nucleus</location>
    </subcellularLocation>
</comment>
<evidence type="ECO:0000256" key="6">
    <source>
        <dbReference type="ARBA" id="ARBA00022932"/>
    </source>
</evidence>
<comment type="catalytic activity">
    <reaction evidence="8 10">
        <text>DNA(n) + a 2'-deoxyribonucleoside 5'-triphosphate = DNA(n+1) + diphosphate</text>
        <dbReference type="Rhea" id="RHEA:22508"/>
        <dbReference type="Rhea" id="RHEA-COMP:17339"/>
        <dbReference type="Rhea" id="RHEA-COMP:17340"/>
        <dbReference type="ChEBI" id="CHEBI:33019"/>
        <dbReference type="ChEBI" id="CHEBI:61560"/>
        <dbReference type="ChEBI" id="CHEBI:173112"/>
        <dbReference type="EC" id="2.7.7.7"/>
    </reaction>
</comment>
<dbReference type="OMA" id="NYPYKKP"/>
<dbReference type="EMBL" id="CYKH01000934">
    <property type="protein sequence ID" value="CUG69217.1"/>
    <property type="molecule type" value="Genomic_DNA"/>
</dbReference>
<gene>
    <name evidence="12" type="ORF">BSAL_83305</name>
</gene>
<keyword evidence="7 10" id="KW-0234">DNA repair</keyword>
<reference evidence="13" key="1">
    <citation type="submission" date="2015-09" db="EMBL/GenBank/DDBJ databases">
        <authorList>
            <consortium name="Pathogen Informatics"/>
        </authorList>
    </citation>
    <scope>NUCLEOTIDE SEQUENCE [LARGE SCALE GENOMIC DNA]</scope>
    <source>
        <strain evidence="13">Lake Konstanz</strain>
    </source>
</reference>
<proteinExistence type="inferred from homology"/>
<evidence type="ECO:0000256" key="1">
    <source>
        <dbReference type="ARBA" id="ARBA00022634"/>
    </source>
</evidence>
<dbReference type="GO" id="GO:0003677">
    <property type="term" value="F:DNA binding"/>
    <property type="evidence" value="ECO:0007669"/>
    <property type="project" value="UniProtKB-UniRule"/>
</dbReference>
<dbReference type="SUPFAM" id="SSF81585">
    <property type="entry name" value="PsbU/PolX domain-like"/>
    <property type="match status" value="1"/>
</dbReference>
<feature type="active site" description="Nucleophile; Schiff-base intermediate with DNA; for 5'-dRP lyase activity" evidence="9">
    <location>
        <position position="63"/>
    </location>
</feature>
<dbReference type="InterPro" id="IPR043519">
    <property type="entry name" value="NT_sf"/>
</dbReference>
<dbReference type="InterPro" id="IPR010996">
    <property type="entry name" value="HHH_MUS81"/>
</dbReference>
<evidence type="ECO:0000313" key="12">
    <source>
        <dbReference type="EMBL" id="CUG69217.1"/>
    </source>
</evidence>
<dbReference type="FunFam" id="3.30.210.10:FF:000002">
    <property type="entry name" value="DNA polymerase"/>
    <property type="match status" value="1"/>
</dbReference>
<keyword evidence="2 10" id="KW-0808">Transferase</keyword>
<dbReference type="CDD" id="cd00141">
    <property type="entry name" value="NT_POLXc"/>
    <property type="match status" value="1"/>
</dbReference>
<evidence type="ECO:0000256" key="2">
    <source>
        <dbReference type="ARBA" id="ARBA00022679"/>
    </source>
</evidence>
<keyword evidence="10" id="KW-0539">Nucleus</keyword>
<evidence type="ECO:0000256" key="4">
    <source>
        <dbReference type="ARBA" id="ARBA00022705"/>
    </source>
</evidence>
<accession>A0A0S4J2Q4</accession>
<dbReference type="PRINTS" id="PR00870">
    <property type="entry name" value="DNAPOLXBETA"/>
</dbReference>
<dbReference type="InterPro" id="IPR029398">
    <property type="entry name" value="PolB_thumb"/>
</dbReference>
<dbReference type="Pfam" id="PF10391">
    <property type="entry name" value="DNA_pol_lambd_f"/>
    <property type="match status" value="1"/>
</dbReference>
<keyword evidence="1" id="KW-0237">DNA synthesis</keyword>
<dbReference type="PRINTS" id="PR00869">
    <property type="entry name" value="DNAPOLX"/>
</dbReference>